<dbReference type="Proteomes" id="UP000197024">
    <property type="component" value="Chromosome"/>
</dbReference>
<dbReference type="AlphaFoldDB" id="A0A246KAU5"/>
<feature type="region of interest" description="Disordered" evidence="1">
    <location>
        <begin position="143"/>
        <end position="177"/>
    </location>
</feature>
<feature type="compositionally biased region" description="Polar residues" evidence="1">
    <location>
        <begin position="158"/>
        <end position="177"/>
    </location>
</feature>
<dbReference type="STRING" id="293.GCA_000988015_00120"/>
<dbReference type="EMBL" id="CP021995">
    <property type="protein sequence ID" value="ASD27608.1"/>
    <property type="molecule type" value="Genomic_DNA"/>
</dbReference>
<name>A0A246KAU5_BREDI</name>
<dbReference type="GeneID" id="56577885"/>
<proteinExistence type="predicted"/>
<protein>
    <submittedName>
        <fullName evidence="2">Uncharacterized protein</fullName>
    </submittedName>
</protein>
<sequence length="177" mass="18820">MNGRGLKIALAASVALNIFAVAGAGAAWMAAKRVKEATAEARQPGRSEPVWAVVEARPPAVRDQIKREMRATALEARPDFEEARAARREAIALTRSDQFDPVAVAALLERSRASEMRGRARLESGAVETLNRLNPADRAALAPILSRHKSRSKESSKCAPSTGKTAAKSSTAPEPAA</sequence>
<dbReference type="Pfam" id="PF13801">
    <property type="entry name" value="Metal_resist"/>
    <property type="match status" value="1"/>
</dbReference>
<dbReference type="InterPro" id="IPR025961">
    <property type="entry name" value="Metal_resist"/>
</dbReference>
<accession>A0A246KAU5</accession>
<organism evidence="2 3">
    <name type="scientific">Brevundimonas diminuta</name>
    <name type="common">Pseudomonas diminuta</name>
    <dbReference type="NCBI Taxonomy" id="293"/>
    <lineage>
        <taxon>Bacteria</taxon>
        <taxon>Pseudomonadati</taxon>
        <taxon>Pseudomonadota</taxon>
        <taxon>Alphaproteobacteria</taxon>
        <taxon>Caulobacterales</taxon>
        <taxon>Caulobacteraceae</taxon>
        <taxon>Brevundimonas</taxon>
    </lineage>
</organism>
<gene>
    <name evidence="2" type="ORF">CD943_12335</name>
</gene>
<reference evidence="2 3" key="2">
    <citation type="submission" date="2017-06" db="EMBL/GenBank/DDBJ databases">
        <authorList>
            <person name="Kim H.J."/>
            <person name="Triplett B.A."/>
        </authorList>
    </citation>
    <scope>NUCLEOTIDE SEQUENCE [LARGE SCALE GENOMIC DNA]</scope>
    <source>
        <strain evidence="2 3">BZC3</strain>
    </source>
</reference>
<dbReference type="RefSeq" id="WP_003163632.1">
    <property type="nucleotide sequence ID" value="NZ_CP021995.1"/>
</dbReference>
<evidence type="ECO:0000313" key="2">
    <source>
        <dbReference type="EMBL" id="ASD27608.1"/>
    </source>
</evidence>
<evidence type="ECO:0000313" key="3">
    <source>
        <dbReference type="Proteomes" id="UP000197024"/>
    </source>
</evidence>
<evidence type="ECO:0000256" key="1">
    <source>
        <dbReference type="SAM" id="MobiDB-lite"/>
    </source>
</evidence>
<reference evidence="2 3" key="1">
    <citation type="submission" date="2017-06" db="EMBL/GenBank/DDBJ databases">
        <title>Biodegradation of gentamicin by bacterial consortia AMQD4 in synthetic medium and raw gentamicin sewage.</title>
        <authorList>
            <person name="Chang H."/>
            <person name="Feng Y."/>
            <person name="Li Z."/>
            <person name="Xue J."/>
            <person name="Cheng D."/>
        </authorList>
    </citation>
    <scope>NUCLEOTIDE SEQUENCE [LARGE SCALE GENOMIC DNA]</scope>
    <source>
        <strain evidence="2 3">BZC3</strain>
    </source>
</reference>